<gene>
    <name evidence="2" type="ORF">SPARVUS_LOCUS3100708</name>
</gene>
<feature type="non-terminal residue" evidence="2">
    <location>
        <position position="83"/>
    </location>
</feature>
<evidence type="ECO:0000313" key="2">
    <source>
        <dbReference type="EMBL" id="CAI9548108.1"/>
    </source>
</evidence>
<dbReference type="Proteomes" id="UP001162483">
    <property type="component" value="Unassembled WGS sequence"/>
</dbReference>
<dbReference type="EMBL" id="CATNWA010004561">
    <property type="protein sequence ID" value="CAI9548108.1"/>
    <property type="molecule type" value="Genomic_DNA"/>
</dbReference>
<proteinExistence type="predicted"/>
<evidence type="ECO:0000313" key="3">
    <source>
        <dbReference type="Proteomes" id="UP001162483"/>
    </source>
</evidence>
<evidence type="ECO:0000256" key="1">
    <source>
        <dbReference type="SAM" id="MobiDB-lite"/>
    </source>
</evidence>
<keyword evidence="3" id="KW-1185">Reference proteome</keyword>
<accession>A0ABN9BKH1</accession>
<protein>
    <submittedName>
        <fullName evidence="2">Uncharacterized protein</fullName>
    </submittedName>
</protein>
<organism evidence="2 3">
    <name type="scientific">Staurois parvus</name>
    <dbReference type="NCBI Taxonomy" id="386267"/>
    <lineage>
        <taxon>Eukaryota</taxon>
        <taxon>Metazoa</taxon>
        <taxon>Chordata</taxon>
        <taxon>Craniata</taxon>
        <taxon>Vertebrata</taxon>
        <taxon>Euteleostomi</taxon>
        <taxon>Amphibia</taxon>
        <taxon>Batrachia</taxon>
        <taxon>Anura</taxon>
        <taxon>Neobatrachia</taxon>
        <taxon>Ranoidea</taxon>
        <taxon>Ranidae</taxon>
        <taxon>Staurois</taxon>
    </lineage>
</organism>
<reference evidence="2" key="1">
    <citation type="submission" date="2023-05" db="EMBL/GenBank/DDBJ databases">
        <authorList>
            <person name="Stuckert A."/>
        </authorList>
    </citation>
    <scope>NUCLEOTIDE SEQUENCE</scope>
</reference>
<sequence>RPLLESPAAVERVSPLSGEERTSPAPVPSTALPKLKTGSWKPELSFTMRLGAQVQSLHPSVLAAQEFLLAFAIGRVASSSPGI</sequence>
<feature type="region of interest" description="Disordered" evidence="1">
    <location>
        <begin position="1"/>
        <end position="34"/>
    </location>
</feature>
<name>A0ABN9BKH1_9NEOB</name>
<comment type="caution">
    <text evidence="2">The sequence shown here is derived from an EMBL/GenBank/DDBJ whole genome shotgun (WGS) entry which is preliminary data.</text>
</comment>
<feature type="non-terminal residue" evidence="2">
    <location>
        <position position="1"/>
    </location>
</feature>